<feature type="compositionally biased region" description="Low complexity" evidence="1">
    <location>
        <begin position="859"/>
        <end position="880"/>
    </location>
</feature>
<dbReference type="Gene3D" id="4.10.240.10">
    <property type="entry name" value="Zn(2)-C6 fungal-type DNA-binding domain"/>
    <property type="match status" value="1"/>
</dbReference>
<dbReference type="InterPro" id="IPR036864">
    <property type="entry name" value="Zn2-C6_fun-type_DNA-bd_sf"/>
</dbReference>
<feature type="non-terminal residue" evidence="3">
    <location>
        <position position="1"/>
    </location>
</feature>
<organism evidence="3 4">
    <name type="scientific">Linnemannia gamsii</name>
    <dbReference type="NCBI Taxonomy" id="64522"/>
    <lineage>
        <taxon>Eukaryota</taxon>
        <taxon>Fungi</taxon>
        <taxon>Fungi incertae sedis</taxon>
        <taxon>Mucoromycota</taxon>
        <taxon>Mortierellomycotina</taxon>
        <taxon>Mortierellomycetes</taxon>
        <taxon>Mortierellales</taxon>
        <taxon>Mortierellaceae</taxon>
        <taxon>Linnemannia</taxon>
    </lineage>
</organism>
<dbReference type="PROSITE" id="PS00463">
    <property type="entry name" value="ZN2_CY6_FUNGAL_1"/>
    <property type="match status" value="1"/>
</dbReference>
<evidence type="ECO:0000256" key="1">
    <source>
        <dbReference type="SAM" id="MobiDB-lite"/>
    </source>
</evidence>
<dbReference type="EMBL" id="JAAAIN010000145">
    <property type="protein sequence ID" value="KAG0319448.1"/>
    <property type="molecule type" value="Genomic_DNA"/>
</dbReference>
<proteinExistence type="predicted"/>
<feature type="region of interest" description="Disordered" evidence="1">
    <location>
        <begin position="497"/>
        <end position="516"/>
    </location>
</feature>
<dbReference type="CDD" id="cd00067">
    <property type="entry name" value="GAL4"/>
    <property type="match status" value="1"/>
</dbReference>
<dbReference type="GO" id="GO:0008270">
    <property type="term" value="F:zinc ion binding"/>
    <property type="evidence" value="ECO:0007669"/>
    <property type="project" value="InterPro"/>
</dbReference>
<evidence type="ECO:0000259" key="2">
    <source>
        <dbReference type="PROSITE" id="PS50048"/>
    </source>
</evidence>
<feature type="compositionally biased region" description="Low complexity" evidence="1">
    <location>
        <begin position="20"/>
        <end position="43"/>
    </location>
</feature>
<feature type="domain" description="Zn(2)-C6 fungal-type" evidence="2">
    <location>
        <begin position="65"/>
        <end position="94"/>
    </location>
</feature>
<feature type="region of interest" description="Disordered" evidence="1">
    <location>
        <begin position="844"/>
        <end position="890"/>
    </location>
</feature>
<feature type="compositionally biased region" description="Polar residues" evidence="1">
    <location>
        <begin position="881"/>
        <end position="890"/>
    </location>
</feature>
<dbReference type="AlphaFoldDB" id="A0A9P6RKS6"/>
<evidence type="ECO:0000313" key="4">
    <source>
        <dbReference type="Proteomes" id="UP000823405"/>
    </source>
</evidence>
<dbReference type="GO" id="GO:0000981">
    <property type="term" value="F:DNA-binding transcription factor activity, RNA polymerase II-specific"/>
    <property type="evidence" value="ECO:0007669"/>
    <property type="project" value="InterPro"/>
</dbReference>
<feature type="compositionally biased region" description="Low complexity" evidence="1">
    <location>
        <begin position="251"/>
        <end position="263"/>
    </location>
</feature>
<reference evidence="3" key="1">
    <citation type="journal article" date="2020" name="Fungal Divers.">
        <title>Resolving the Mortierellaceae phylogeny through synthesis of multi-gene phylogenetics and phylogenomics.</title>
        <authorList>
            <person name="Vandepol N."/>
            <person name="Liber J."/>
            <person name="Desiro A."/>
            <person name="Na H."/>
            <person name="Kennedy M."/>
            <person name="Barry K."/>
            <person name="Grigoriev I.V."/>
            <person name="Miller A.N."/>
            <person name="O'Donnell K."/>
            <person name="Stajich J.E."/>
            <person name="Bonito G."/>
        </authorList>
    </citation>
    <scope>NUCLEOTIDE SEQUENCE</scope>
    <source>
        <strain evidence="3">NVP60</strain>
    </source>
</reference>
<evidence type="ECO:0000313" key="3">
    <source>
        <dbReference type="EMBL" id="KAG0319448.1"/>
    </source>
</evidence>
<accession>A0A9P6RKS6</accession>
<feature type="region of interest" description="Disordered" evidence="1">
    <location>
        <begin position="1"/>
        <end position="43"/>
    </location>
</feature>
<gene>
    <name evidence="3" type="ORF">BGZ97_002099</name>
</gene>
<keyword evidence="4" id="KW-1185">Reference proteome</keyword>
<dbReference type="SMART" id="SM00066">
    <property type="entry name" value="GAL4"/>
    <property type="match status" value="1"/>
</dbReference>
<dbReference type="Proteomes" id="UP000823405">
    <property type="component" value="Unassembled WGS sequence"/>
</dbReference>
<name>A0A9P6RKS6_9FUNG</name>
<feature type="region of interest" description="Disordered" evidence="1">
    <location>
        <begin position="105"/>
        <end position="142"/>
    </location>
</feature>
<feature type="compositionally biased region" description="Polar residues" evidence="1">
    <location>
        <begin position="110"/>
        <end position="124"/>
    </location>
</feature>
<dbReference type="InterPro" id="IPR001138">
    <property type="entry name" value="Zn2Cys6_DnaBD"/>
</dbReference>
<dbReference type="PROSITE" id="PS50048">
    <property type="entry name" value="ZN2_CY6_FUNGAL_2"/>
    <property type="match status" value="1"/>
</dbReference>
<comment type="caution">
    <text evidence="3">The sequence shown here is derived from an EMBL/GenBank/DDBJ whole genome shotgun (WGS) entry which is preliminary data.</text>
</comment>
<feature type="compositionally biased region" description="Low complexity" evidence="1">
    <location>
        <begin position="305"/>
        <end position="314"/>
    </location>
</feature>
<feature type="compositionally biased region" description="Pro residues" evidence="1">
    <location>
        <begin position="10"/>
        <end position="19"/>
    </location>
</feature>
<protein>
    <recommendedName>
        <fullName evidence="2">Zn(2)-C6 fungal-type domain-containing protein</fullName>
    </recommendedName>
</protein>
<sequence>PKLDMKQPVAPTPLSPPSTTPSSPAAPTGTTTITTTKKKQQQQQQQNLSAAQSASYRKRLNVNQVCDWCRYRKIRCDREAPCNSCQHSKRECIRTPPEVLLSKLNKEAENSSTEPTSTTVTKRSSTADDEQDGQSSLKAKKVARSNSIALSSSHISIEHSTTSTFSSAMGPLSLNPPSTMAMSLCGEQQQQPMTMLSSGIQGTQSSLQDQEHLERMRRIEMLLSNVIPGAAEFIAHGRQRRNSFSPPSNEQQGQQHQQQQQQHVLSSVSPALTAAGSPLGLTPMRDDSSSLSLMQEGHGASLGREGQQQQQEGQHPSVFTGQDYIERMKRIELLLGSVQDKNSTVPLVKPSLAVPTLTANTDTISKTMDNADDTKKDATTTVRKNKATGTKKVARNIDGTIIKRPHVAAGFAGQKPPPKLPQAIAEAALKKLAGKKKKRSSASASSAASVVATTTTIVVTPAMAVAPSATTPSAAPAVAVTVEGTPASPVSTITVTAPAQNPSAPQAKTKTSTTAVTLSSPKSFDIPATIDHHQIREKRGVGHMTNIGSISIPTIPLSNAMASYESLVVPACNSAESSPASSPKATTTTIEFPSISSSASVPGSTSPLTPMDFLAYGTPSGFPTMHNGVVGSAGGANFSMTLNMIHPAAGTTDQIASPIDGPANNQVFLPCATHGAAPMYNPHHPLHQNNHHQAMHIPQDTVPLPTSLSGMQDFAGGATALQMAESLESWMNSQLVPSLDVFSTTSTIPALHTTSSFLAGGGFGQPQQQQMHRPYQHQQSFYIPQMHDDEEEEDEEESHTNPLYVASSSHKWILDDSSVPTVKSITTNIIQVYLFDQQRPDYLPPIAPDGTMPWKQEPSGGSSARSGTVGTSSTTGPTSTNKSASDMSLR</sequence>
<dbReference type="OrthoDB" id="3014581at2759"/>
<feature type="region of interest" description="Disordered" evidence="1">
    <location>
        <begin position="240"/>
        <end position="316"/>
    </location>
</feature>
<dbReference type="SUPFAM" id="SSF57701">
    <property type="entry name" value="Zn2/Cys6 DNA-binding domain"/>
    <property type="match status" value="1"/>
</dbReference>
<dbReference type="Pfam" id="PF00172">
    <property type="entry name" value="Zn_clus"/>
    <property type="match status" value="1"/>
</dbReference>